<dbReference type="CDD" id="cd02888">
    <property type="entry name" value="RNR_II_dimer"/>
    <property type="match status" value="1"/>
</dbReference>
<dbReference type="KEGG" id="hhl:Halha_1449"/>
<evidence type="ECO:0000313" key="19">
    <source>
        <dbReference type="Proteomes" id="UP000010880"/>
    </source>
</evidence>
<evidence type="ECO:0000256" key="10">
    <source>
        <dbReference type="ARBA" id="ARBA00023157"/>
    </source>
</evidence>
<feature type="domain" description="Ribonucleotide reductase large subunit N-terminal" evidence="15">
    <location>
        <begin position="4"/>
        <end position="81"/>
    </location>
</feature>
<proteinExistence type="inferred from homology"/>
<evidence type="ECO:0000256" key="14">
    <source>
        <dbReference type="RuleBase" id="RU364064"/>
    </source>
</evidence>
<evidence type="ECO:0000259" key="17">
    <source>
        <dbReference type="Pfam" id="PF12637"/>
    </source>
</evidence>
<keyword evidence="8 14" id="KW-0560">Oxidoreductase</keyword>
<dbReference type="InterPro" id="IPR008926">
    <property type="entry name" value="RNR_R1-su_N"/>
</dbReference>
<evidence type="ECO:0000256" key="1">
    <source>
        <dbReference type="ARBA" id="ARBA00001922"/>
    </source>
</evidence>
<evidence type="ECO:0000259" key="16">
    <source>
        <dbReference type="Pfam" id="PF02867"/>
    </source>
</evidence>
<dbReference type="GO" id="GO:0004748">
    <property type="term" value="F:ribonucleoside-diphosphate reductase activity, thioredoxin disulfide as acceptor"/>
    <property type="evidence" value="ECO:0007669"/>
    <property type="project" value="UniProtKB-EC"/>
</dbReference>
<comment type="function">
    <text evidence="12 14">Catalyzes the reduction of ribonucleotides to deoxyribonucleotides. May function to provide a pool of deoxyribonucleotide precursors for DNA repair during oxygen limitation and/or for immediate growth after restoration of oxygen.</text>
</comment>
<dbReference type="InterPro" id="IPR000788">
    <property type="entry name" value="RNR_lg_C"/>
</dbReference>
<keyword evidence="11 14" id="KW-0170">Cobalt</keyword>
<evidence type="ECO:0000256" key="3">
    <source>
        <dbReference type="ARBA" id="ARBA00012274"/>
    </source>
</evidence>
<evidence type="ECO:0000256" key="13">
    <source>
        <dbReference type="ARBA" id="ARBA00047754"/>
    </source>
</evidence>
<evidence type="ECO:0000256" key="11">
    <source>
        <dbReference type="ARBA" id="ARBA00023285"/>
    </source>
</evidence>
<dbReference type="EMBL" id="CP003359">
    <property type="protein sequence ID" value="AGB41394.1"/>
    <property type="molecule type" value="Genomic_DNA"/>
</dbReference>
<dbReference type="InterPro" id="IPR013509">
    <property type="entry name" value="RNR_lsu_N"/>
</dbReference>
<dbReference type="Pfam" id="PF12637">
    <property type="entry name" value="TSCPD"/>
    <property type="match status" value="1"/>
</dbReference>
<comment type="catalytic activity">
    <reaction evidence="13 14">
        <text>a 2'-deoxyribonucleoside 5'-diphosphate + [thioredoxin]-disulfide + H2O = a ribonucleoside 5'-diphosphate + [thioredoxin]-dithiol</text>
        <dbReference type="Rhea" id="RHEA:23252"/>
        <dbReference type="Rhea" id="RHEA-COMP:10698"/>
        <dbReference type="Rhea" id="RHEA-COMP:10700"/>
        <dbReference type="ChEBI" id="CHEBI:15377"/>
        <dbReference type="ChEBI" id="CHEBI:29950"/>
        <dbReference type="ChEBI" id="CHEBI:50058"/>
        <dbReference type="ChEBI" id="CHEBI:57930"/>
        <dbReference type="ChEBI" id="CHEBI:73316"/>
        <dbReference type="EC" id="1.17.4.1"/>
    </reaction>
</comment>
<dbReference type="OrthoDB" id="9762933at2"/>
<evidence type="ECO:0000313" key="18">
    <source>
        <dbReference type="EMBL" id="AGB41394.1"/>
    </source>
</evidence>
<keyword evidence="7 14" id="KW-0547">Nucleotide-binding</keyword>
<gene>
    <name evidence="18" type="ordered locus">Halha_1449</name>
</gene>
<dbReference type="GO" id="GO:0031419">
    <property type="term" value="F:cobalamin binding"/>
    <property type="evidence" value="ECO:0007669"/>
    <property type="project" value="UniProtKB-KW"/>
</dbReference>
<feature type="domain" description="TSCPD" evidence="17">
    <location>
        <begin position="590"/>
        <end position="692"/>
    </location>
</feature>
<evidence type="ECO:0000256" key="6">
    <source>
        <dbReference type="ARBA" id="ARBA00022634"/>
    </source>
</evidence>
<evidence type="ECO:0000256" key="7">
    <source>
        <dbReference type="ARBA" id="ARBA00022741"/>
    </source>
</evidence>
<evidence type="ECO:0000256" key="2">
    <source>
        <dbReference type="ARBA" id="ARBA00007405"/>
    </source>
</evidence>
<dbReference type="Pfam" id="PF00317">
    <property type="entry name" value="Ribonuc_red_lgN"/>
    <property type="match status" value="1"/>
</dbReference>
<keyword evidence="9" id="KW-0215">Deoxyribonucleotide synthesis</keyword>
<organism evidence="18 19">
    <name type="scientific">Halobacteroides halobius (strain ATCC 35273 / DSM 5150 / MD-1)</name>
    <dbReference type="NCBI Taxonomy" id="748449"/>
    <lineage>
        <taxon>Bacteria</taxon>
        <taxon>Bacillati</taxon>
        <taxon>Bacillota</taxon>
        <taxon>Clostridia</taxon>
        <taxon>Halanaerobiales</taxon>
        <taxon>Halobacteroidaceae</taxon>
        <taxon>Halobacteroides</taxon>
    </lineage>
</organism>
<dbReference type="InterPro" id="IPR013344">
    <property type="entry name" value="RNR_NrdJ/NrdZ"/>
</dbReference>
<dbReference type="PANTHER" id="PTHR43371:SF1">
    <property type="entry name" value="RIBONUCLEOSIDE-DIPHOSPHATE REDUCTASE"/>
    <property type="match status" value="1"/>
</dbReference>
<keyword evidence="6 14" id="KW-0237">DNA synthesis</keyword>
<dbReference type="STRING" id="748449.Halha_1449"/>
<dbReference type="UniPathway" id="UPA00326"/>
<dbReference type="Proteomes" id="UP000010880">
    <property type="component" value="Chromosome"/>
</dbReference>
<dbReference type="RefSeq" id="WP_015327116.1">
    <property type="nucleotide sequence ID" value="NC_019978.1"/>
</dbReference>
<dbReference type="eggNOG" id="COG0209">
    <property type="taxonomic scope" value="Bacteria"/>
</dbReference>
<dbReference type="InterPro" id="IPR024434">
    <property type="entry name" value="TSCPD_dom"/>
</dbReference>
<keyword evidence="10" id="KW-1015">Disulfide bond</keyword>
<comment type="similarity">
    <text evidence="2 14">Belongs to the ribonucleoside diphosphate reductase class-2 family.</text>
</comment>
<evidence type="ECO:0000256" key="9">
    <source>
        <dbReference type="ARBA" id="ARBA00023116"/>
    </source>
</evidence>
<dbReference type="GO" id="GO:0005524">
    <property type="term" value="F:ATP binding"/>
    <property type="evidence" value="ECO:0007669"/>
    <property type="project" value="InterPro"/>
</dbReference>
<evidence type="ECO:0000256" key="12">
    <source>
        <dbReference type="ARBA" id="ARBA00025437"/>
    </source>
</evidence>
<name>L0KAK3_HALHC</name>
<evidence type="ECO:0000256" key="8">
    <source>
        <dbReference type="ARBA" id="ARBA00023002"/>
    </source>
</evidence>
<dbReference type="PRINTS" id="PR01183">
    <property type="entry name" value="RIBORDTASEM1"/>
</dbReference>
<dbReference type="SUPFAM" id="SSF51998">
    <property type="entry name" value="PFL-like glycyl radical enzymes"/>
    <property type="match status" value="1"/>
</dbReference>
<reference evidence="19" key="1">
    <citation type="submission" date="2012-02" db="EMBL/GenBank/DDBJ databases">
        <title>The complete genome of Halobacteroides halobius DSM 5150.</title>
        <authorList>
            <person name="Lucas S."/>
            <person name="Copeland A."/>
            <person name="Lapidus A."/>
            <person name="Glavina del Rio T."/>
            <person name="Dalin E."/>
            <person name="Tice H."/>
            <person name="Bruce D."/>
            <person name="Goodwin L."/>
            <person name="Pitluck S."/>
            <person name="Peters L."/>
            <person name="Mikhailova N."/>
            <person name="Gu W."/>
            <person name="Kyrpides N."/>
            <person name="Mavromatis K."/>
            <person name="Ivanova N."/>
            <person name="Brettin T."/>
            <person name="Detter J.C."/>
            <person name="Han C."/>
            <person name="Larimer F."/>
            <person name="Land M."/>
            <person name="Hauser L."/>
            <person name="Markowitz V."/>
            <person name="Cheng J.-F."/>
            <person name="Hugenholtz P."/>
            <person name="Woyke T."/>
            <person name="Wu D."/>
            <person name="Tindall B."/>
            <person name="Pomrenke H."/>
            <person name="Brambilla E."/>
            <person name="Klenk H.-P."/>
            <person name="Eisen J.A."/>
        </authorList>
    </citation>
    <scope>NUCLEOTIDE SEQUENCE [LARGE SCALE GENOMIC DNA]</scope>
    <source>
        <strain evidence="19">ATCC 35273 / DSM 5150 / MD-1</strain>
    </source>
</reference>
<dbReference type="NCBIfam" id="TIGR02504">
    <property type="entry name" value="NrdJ_Z"/>
    <property type="match status" value="1"/>
</dbReference>
<dbReference type="Pfam" id="PF02867">
    <property type="entry name" value="Ribonuc_red_lgC"/>
    <property type="match status" value="1"/>
</dbReference>
<dbReference type="InterPro" id="IPR050862">
    <property type="entry name" value="RdRp_reductase_class-2"/>
</dbReference>
<dbReference type="SUPFAM" id="SSF48168">
    <property type="entry name" value="R1 subunit of ribonucleotide reductase, N-terminal domain"/>
    <property type="match status" value="1"/>
</dbReference>
<feature type="domain" description="Ribonucleotide reductase large subunit C-terminal" evidence="16">
    <location>
        <begin position="85"/>
        <end position="553"/>
    </location>
</feature>
<dbReference type="GO" id="GO:0009263">
    <property type="term" value="P:deoxyribonucleotide biosynthetic process"/>
    <property type="evidence" value="ECO:0007669"/>
    <property type="project" value="UniProtKB-KW"/>
</dbReference>
<accession>L0KAK3</accession>
<dbReference type="PANTHER" id="PTHR43371">
    <property type="entry name" value="VITAMIN B12-DEPENDENT RIBONUCLEOTIDE REDUCTASE"/>
    <property type="match status" value="1"/>
</dbReference>
<evidence type="ECO:0000256" key="5">
    <source>
        <dbReference type="ARBA" id="ARBA00022628"/>
    </source>
</evidence>
<evidence type="ECO:0000256" key="4">
    <source>
        <dbReference type="ARBA" id="ARBA00014409"/>
    </source>
</evidence>
<dbReference type="Gene3D" id="3.20.70.20">
    <property type="match status" value="1"/>
</dbReference>
<dbReference type="PATRIC" id="fig|748449.3.peg.1403"/>
<dbReference type="GO" id="GO:0071897">
    <property type="term" value="P:DNA biosynthetic process"/>
    <property type="evidence" value="ECO:0007669"/>
    <property type="project" value="UniProtKB-KW"/>
</dbReference>
<dbReference type="HOGENOM" id="CLU_000404_2_0_9"/>
<protein>
    <recommendedName>
        <fullName evidence="4 14">Vitamin B12-dependent ribonucleotide reductase</fullName>
        <ecNumber evidence="3 14">1.17.4.1</ecNumber>
    </recommendedName>
</protein>
<keyword evidence="19" id="KW-1185">Reference proteome</keyword>
<dbReference type="EC" id="1.17.4.1" evidence="3 14"/>
<dbReference type="AlphaFoldDB" id="L0KAK3"/>
<comment type="cofactor">
    <cofactor evidence="1 14">
        <name>adenosylcob(III)alamin</name>
        <dbReference type="ChEBI" id="CHEBI:18408"/>
    </cofactor>
</comment>
<sequence>MVSELSENAINLLEKRYLQRDEEGNLQETPPEMFQRVAKNIASAEEKKELKEEYEEKFYNLMTELKFLPNSPTLMNAGAELQQLAACFVLPVEDSMEGIFSAVKNAALIHKSGGGTGFSFSRLRPKNDVVKSTGGVSSGPLSFMKVFNRATDTVKQGGKRRGANMGMLRVDHPDILDFIHAKGELTEENQELYDDYKETIEGTNLSLIKVDKKLDNYKRKLLDNQFSNFNLSVAVTEDFMDAVKEDNEYDLINPRTGEKVDQLPARKVYNLIVNYAWKNGEPGMVFLDEINQDHPLPEEIEATNPCGEQPLLPNEACNLGSINLSKFVANGEVLWDELEETIKLAVRFLDNVVSVNKYPLPEIEEKVLQYRKVGLGVMGFHELIIRLGIAYNSKEAVEMAEQVMKFINDNAHHYSQELAAEKGAFPAFDESEYEIPQRNATLTTIAPTGSISFLGGTSGGIEPFFSFQYSHTDADGNVSYFEYDFTEEAPEEALVTAMDIEPEWHIKVQAAFQQHVDNAVSKTINFSNQATKEDVAEAYKLAHELGCKGLTVYRDGSRTAQVLSTEEEESSTEEVKVNNETILPEERPLAAAGETIMYNTGCGKLYLTINFDGAGNPIETFLTTGSDGGCHVMTEAVSRLTSLALRSGIAPEEIIDQLESTTTCPSFMYEKGKGQKLEGRSCPDVVARALKEIVESKTFRHLSSDLEVIQEIEESKAKVAASDEGDKPLCPECGEEIHFEQGCNSCKNCGYSSCG</sequence>
<keyword evidence="5 14" id="KW-0846">Cobalamin</keyword>
<evidence type="ECO:0000259" key="15">
    <source>
        <dbReference type="Pfam" id="PF00317"/>
    </source>
</evidence>